<dbReference type="PANTHER" id="PTHR13510">
    <property type="entry name" value="FYVE-FINGER-CONTAINING RAB5 EFFECTOR PROTEIN RABENOSYN-5-RELATED"/>
    <property type="match status" value="1"/>
</dbReference>
<dbReference type="InterPro" id="IPR013083">
    <property type="entry name" value="Znf_RING/FYVE/PHD"/>
</dbReference>
<name>A0A6G0WVA8_9STRA</name>
<dbReference type="CDD" id="cd00065">
    <property type="entry name" value="FYVE_like_SF"/>
    <property type="match status" value="1"/>
</dbReference>
<reference evidence="7 8" key="1">
    <citation type="submission" date="2019-07" db="EMBL/GenBank/DDBJ databases">
        <title>Genomics analysis of Aphanomyces spp. identifies a new class of oomycete effector associated with host adaptation.</title>
        <authorList>
            <person name="Gaulin E."/>
        </authorList>
    </citation>
    <scope>NUCLEOTIDE SEQUENCE [LARGE SCALE GENOMIC DNA]</scope>
    <source>
        <strain evidence="7 8">ATCC 201684</strain>
    </source>
</reference>
<dbReference type="InterPro" id="IPR052727">
    <property type="entry name" value="Rab4/Rab5_effector"/>
</dbReference>
<keyword evidence="2 4" id="KW-0863">Zinc-finger</keyword>
<gene>
    <name evidence="7" type="ORF">Ae201684_011348</name>
</gene>
<feature type="compositionally biased region" description="Low complexity" evidence="5">
    <location>
        <begin position="405"/>
        <end position="430"/>
    </location>
</feature>
<proteinExistence type="predicted"/>
<evidence type="ECO:0000313" key="7">
    <source>
        <dbReference type="EMBL" id="KAF0731447.1"/>
    </source>
</evidence>
<dbReference type="SUPFAM" id="SSF55961">
    <property type="entry name" value="Bet v1-like"/>
    <property type="match status" value="1"/>
</dbReference>
<keyword evidence="3" id="KW-0862">Zinc</keyword>
<dbReference type="SUPFAM" id="SSF57903">
    <property type="entry name" value="FYVE/PHD zinc finger"/>
    <property type="match status" value="1"/>
</dbReference>
<dbReference type="EMBL" id="VJMJ01000143">
    <property type="protein sequence ID" value="KAF0731447.1"/>
    <property type="molecule type" value="Genomic_DNA"/>
</dbReference>
<comment type="caution">
    <text evidence="7">The sequence shown here is derived from an EMBL/GenBank/DDBJ whole genome shotgun (WGS) entry which is preliminary data.</text>
</comment>
<dbReference type="Gene3D" id="3.30.530.20">
    <property type="match status" value="1"/>
</dbReference>
<dbReference type="GO" id="GO:0008270">
    <property type="term" value="F:zinc ion binding"/>
    <property type="evidence" value="ECO:0007669"/>
    <property type="project" value="UniProtKB-KW"/>
</dbReference>
<dbReference type="InterPro" id="IPR011011">
    <property type="entry name" value="Znf_FYVE_PHD"/>
</dbReference>
<dbReference type="InterPro" id="IPR000306">
    <property type="entry name" value="Znf_FYVE"/>
</dbReference>
<evidence type="ECO:0000313" key="8">
    <source>
        <dbReference type="Proteomes" id="UP000481153"/>
    </source>
</evidence>
<protein>
    <recommendedName>
        <fullName evidence="6">FYVE-type domain-containing protein</fullName>
    </recommendedName>
</protein>
<dbReference type="PROSITE" id="PS50178">
    <property type="entry name" value="ZF_FYVE"/>
    <property type="match status" value="1"/>
</dbReference>
<evidence type="ECO:0000256" key="2">
    <source>
        <dbReference type="ARBA" id="ARBA00022771"/>
    </source>
</evidence>
<evidence type="ECO:0000259" key="6">
    <source>
        <dbReference type="PROSITE" id="PS50178"/>
    </source>
</evidence>
<dbReference type="Proteomes" id="UP000481153">
    <property type="component" value="Unassembled WGS sequence"/>
</dbReference>
<dbReference type="VEuPathDB" id="FungiDB:AeMF1_004014"/>
<dbReference type="Pfam" id="PF01363">
    <property type="entry name" value="FYVE"/>
    <property type="match status" value="1"/>
</dbReference>
<keyword evidence="1" id="KW-0479">Metal-binding</keyword>
<evidence type="ECO:0000256" key="1">
    <source>
        <dbReference type="ARBA" id="ARBA00022723"/>
    </source>
</evidence>
<dbReference type="InterPro" id="IPR023393">
    <property type="entry name" value="START-like_dom_sf"/>
</dbReference>
<evidence type="ECO:0000256" key="4">
    <source>
        <dbReference type="PROSITE-ProRule" id="PRU00091"/>
    </source>
</evidence>
<dbReference type="SMART" id="SM00064">
    <property type="entry name" value="FYVE"/>
    <property type="match status" value="1"/>
</dbReference>
<dbReference type="AlphaFoldDB" id="A0A6G0WVA8"/>
<feature type="domain" description="FYVE-type" evidence="6">
    <location>
        <begin position="262"/>
        <end position="316"/>
    </location>
</feature>
<organism evidence="7 8">
    <name type="scientific">Aphanomyces euteiches</name>
    <dbReference type="NCBI Taxonomy" id="100861"/>
    <lineage>
        <taxon>Eukaryota</taxon>
        <taxon>Sar</taxon>
        <taxon>Stramenopiles</taxon>
        <taxon>Oomycota</taxon>
        <taxon>Saprolegniomycetes</taxon>
        <taxon>Saprolegniales</taxon>
        <taxon>Verrucalvaceae</taxon>
        <taxon>Aphanomyces</taxon>
    </lineage>
</organism>
<accession>A0A6G0WVA8</accession>
<dbReference type="InterPro" id="IPR017455">
    <property type="entry name" value="Znf_FYVE-rel"/>
</dbReference>
<evidence type="ECO:0000256" key="5">
    <source>
        <dbReference type="SAM" id="MobiDB-lite"/>
    </source>
</evidence>
<dbReference type="Gene3D" id="3.30.40.10">
    <property type="entry name" value="Zinc/RING finger domain, C3HC4 (zinc finger)"/>
    <property type="match status" value="1"/>
</dbReference>
<feature type="region of interest" description="Disordered" evidence="5">
    <location>
        <begin position="330"/>
        <end position="430"/>
    </location>
</feature>
<dbReference type="PANTHER" id="PTHR13510:SF44">
    <property type="entry name" value="RABENOSYN-5"/>
    <property type="match status" value="1"/>
</dbReference>
<keyword evidence="8" id="KW-1185">Reference proteome</keyword>
<sequence>MPTFPVPASFFDVAPLTSTERRRYQSLGRQISADVLRKSLKEASLKWRHVSQADDVQMFQGDDPEAPSRVVTMLGITQIHATLDEVTSLLRVHSDEAFKASRRIIDRNAILDCFHLHTVVDTDTEATDIRWMAYKSPMKKVFKGRDMVLLECQQKCTVENRNAYAAAAASIDLPSCPDFSKTLRVARLNVHRTGDLFIESDRPGILQVRRVAQIDMGMSVPSWMVHFIHFQWIKSMKDLDRCFQEHRLSSQTFRNTVELVPKVARSRCFLCHTSFGFLNKKNHCLKCGEAMCRSCLSVLTVNKAGFDSRVTVCAACTLLPRDLSSTDSVLSSSRTMLTPPPSEIYHRLTRRPSAPQPIVLMDDSPSEDLPPPPMIILDSPSSDTDDDDGIGMKDLDLKSFTLLNSGPPGSTTGSGTTSEEATTMTTEAST</sequence>
<evidence type="ECO:0000256" key="3">
    <source>
        <dbReference type="ARBA" id="ARBA00022833"/>
    </source>
</evidence>